<protein>
    <recommendedName>
        <fullName evidence="5">Fungal lipase-type domain-containing protein</fullName>
    </recommendedName>
</protein>
<evidence type="ECO:0000256" key="4">
    <source>
        <dbReference type="ARBA" id="ARBA00023098"/>
    </source>
</evidence>
<sequence length="328" mass="36359">MTNFNYQQLNLALSYIAAAGQILHQPTPERIHDEIETSLQNSQATKGEFDIVWGPAMYRYQHSLVDDNLMMVVKSKNNDSDYRVVVRATNTCSLFDWIVEDLWVNKTVPWSKYDPLAPAQARISKGTDVGMSVLLNLYVSKGLAGAGTDLLTYLQEIIATSKKRIDLTVVGHSLGGALSASLGLYLASKLNDSISLSIQASAGPTAGNCAFAEYSHQKLGNRLLRLHNSLDIVPHAWSANSLEQLHQLYYPTASFPKELENSFKLALAAARINGYTQLLPEQILSGVINDELTNYAEQARYQHVDAYAILLGMTMKDFEISNYKLVPK</sequence>
<accession>A0ABW2QW70</accession>
<dbReference type="RefSeq" id="WP_380187367.1">
    <property type="nucleotide sequence ID" value="NZ_JBHTBQ010000012.1"/>
</dbReference>
<keyword evidence="1" id="KW-0378">Hydrolase</keyword>
<dbReference type="SUPFAM" id="SSF53474">
    <property type="entry name" value="alpha/beta-Hydrolases"/>
    <property type="match status" value="1"/>
</dbReference>
<organism evidence="6 7">
    <name type="scientific">Iodobacter arcticus</name>
    <dbReference type="NCBI Taxonomy" id="590593"/>
    <lineage>
        <taxon>Bacteria</taxon>
        <taxon>Pseudomonadati</taxon>
        <taxon>Pseudomonadota</taxon>
        <taxon>Betaproteobacteria</taxon>
        <taxon>Neisseriales</taxon>
        <taxon>Chitinibacteraceae</taxon>
        <taxon>Iodobacter</taxon>
    </lineage>
</organism>
<evidence type="ECO:0000313" key="7">
    <source>
        <dbReference type="Proteomes" id="UP001596473"/>
    </source>
</evidence>
<keyword evidence="2" id="KW-0809">Transit peptide</keyword>
<proteinExistence type="predicted"/>
<gene>
    <name evidence="6" type="ORF">ACFQNF_07495</name>
</gene>
<dbReference type="PANTHER" id="PTHR31403">
    <property type="entry name" value="PHOSPHOLIPASE A1-IBETA2, CHLOROPLASTIC"/>
    <property type="match status" value="1"/>
</dbReference>
<comment type="caution">
    <text evidence="6">The sequence shown here is derived from an EMBL/GenBank/DDBJ whole genome shotgun (WGS) entry which is preliminary data.</text>
</comment>
<evidence type="ECO:0000256" key="2">
    <source>
        <dbReference type="ARBA" id="ARBA00022946"/>
    </source>
</evidence>
<keyword evidence="4" id="KW-0443">Lipid metabolism</keyword>
<dbReference type="Pfam" id="PF01764">
    <property type="entry name" value="Lipase_3"/>
    <property type="match status" value="1"/>
</dbReference>
<feature type="domain" description="Fungal lipase-type" evidence="5">
    <location>
        <begin position="133"/>
        <end position="237"/>
    </location>
</feature>
<evidence type="ECO:0000259" key="5">
    <source>
        <dbReference type="Pfam" id="PF01764"/>
    </source>
</evidence>
<name>A0ABW2QW70_9NEIS</name>
<dbReference type="PANTHER" id="PTHR31403:SF7">
    <property type="entry name" value="PHOSPHOLIPASE A1-IGAMMA3, CHLOROPLASTIC"/>
    <property type="match status" value="1"/>
</dbReference>
<reference evidence="7" key="1">
    <citation type="journal article" date="2019" name="Int. J. Syst. Evol. Microbiol.">
        <title>The Global Catalogue of Microorganisms (GCM) 10K type strain sequencing project: providing services to taxonomists for standard genome sequencing and annotation.</title>
        <authorList>
            <consortium name="The Broad Institute Genomics Platform"/>
            <consortium name="The Broad Institute Genome Sequencing Center for Infectious Disease"/>
            <person name="Wu L."/>
            <person name="Ma J."/>
        </authorList>
    </citation>
    <scope>NUCLEOTIDE SEQUENCE [LARGE SCALE GENOMIC DNA]</scope>
    <source>
        <strain evidence="7">CCUG 62945</strain>
    </source>
</reference>
<evidence type="ECO:0000313" key="6">
    <source>
        <dbReference type="EMBL" id="MFC7419723.1"/>
    </source>
</evidence>
<keyword evidence="7" id="KW-1185">Reference proteome</keyword>
<keyword evidence="3" id="KW-0442">Lipid degradation</keyword>
<dbReference type="EMBL" id="JBHTBQ010000012">
    <property type="protein sequence ID" value="MFC7419723.1"/>
    <property type="molecule type" value="Genomic_DNA"/>
</dbReference>
<dbReference type="Proteomes" id="UP001596473">
    <property type="component" value="Unassembled WGS sequence"/>
</dbReference>
<evidence type="ECO:0000256" key="1">
    <source>
        <dbReference type="ARBA" id="ARBA00022801"/>
    </source>
</evidence>
<dbReference type="InterPro" id="IPR029058">
    <property type="entry name" value="AB_hydrolase_fold"/>
</dbReference>
<evidence type="ECO:0000256" key="3">
    <source>
        <dbReference type="ARBA" id="ARBA00022963"/>
    </source>
</evidence>
<dbReference type="Gene3D" id="3.40.50.1820">
    <property type="entry name" value="alpha/beta hydrolase"/>
    <property type="match status" value="1"/>
</dbReference>
<dbReference type="InterPro" id="IPR002921">
    <property type="entry name" value="Fungal_lipase-type"/>
</dbReference>